<reference evidence="3" key="3">
    <citation type="submission" date="2025-09" db="UniProtKB">
        <authorList>
            <consortium name="Ensembl"/>
        </authorList>
    </citation>
    <scope>IDENTIFICATION</scope>
</reference>
<dbReference type="GO" id="GO:0070006">
    <property type="term" value="F:metalloaminopeptidase activity"/>
    <property type="evidence" value="ECO:0007669"/>
    <property type="project" value="TreeGrafter"/>
</dbReference>
<reference evidence="4" key="1">
    <citation type="submission" date="2018-06" db="EMBL/GenBank/DDBJ databases">
        <title>Genome assembly of Danube salmon.</title>
        <authorList>
            <person name="Macqueen D.J."/>
            <person name="Gundappa M.K."/>
        </authorList>
    </citation>
    <scope>NUCLEOTIDE SEQUENCE [LARGE SCALE GENOMIC DNA]</scope>
</reference>
<organism evidence="3 4">
    <name type="scientific">Hucho hucho</name>
    <name type="common">huchen</name>
    <dbReference type="NCBI Taxonomy" id="62062"/>
    <lineage>
        <taxon>Eukaryota</taxon>
        <taxon>Metazoa</taxon>
        <taxon>Chordata</taxon>
        <taxon>Craniata</taxon>
        <taxon>Vertebrata</taxon>
        <taxon>Euteleostomi</taxon>
        <taxon>Actinopterygii</taxon>
        <taxon>Neopterygii</taxon>
        <taxon>Teleostei</taxon>
        <taxon>Protacanthopterygii</taxon>
        <taxon>Salmoniformes</taxon>
        <taxon>Salmonidae</taxon>
        <taxon>Salmoninae</taxon>
        <taxon>Hucho</taxon>
    </lineage>
</organism>
<proteinExistence type="inferred from homology"/>
<protein>
    <recommendedName>
        <fullName evidence="2">ERAP1-like C-terminal domain-containing protein</fullName>
    </recommendedName>
</protein>
<dbReference type="PANTHER" id="PTHR11533:SF172">
    <property type="entry name" value="AMINOPEPTIDASE N"/>
    <property type="match status" value="1"/>
</dbReference>
<dbReference type="GO" id="GO:0005615">
    <property type="term" value="C:extracellular space"/>
    <property type="evidence" value="ECO:0007669"/>
    <property type="project" value="TreeGrafter"/>
</dbReference>
<dbReference type="GO" id="GO:0008270">
    <property type="term" value="F:zinc ion binding"/>
    <property type="evidence" value="ECO:0007669"/>
    <property type="project" value="TreeGrafter"/>
</dbReference>
<dbReference type="GO" id="GO:0042277">
    <property type="term" value="F:peptide binding"/>
    <property type="evidence" value="ECO:0007669"/>
    <property type="project" value="TreeGrafter"/>
</dbReference>
<evidence type="ECO:0000259" key="2">
    <source>
        <dbReference type="Pfam" id="PF11838"/>
    </source>
</evidence>
<dbReference type="GeneTree" id="ENSGT00940000154876"/>
<keyword evidence="4" id="KW-1185">Reference proteome</keyword>
<dbReference type="Ensembl" id="ENSHHUT00000074251.1">
    <property type="protein sequence ID" value="ENSHHUP00000071864.1"/>
    <property type="gene ID" value="ENSHHUG00000042187.1"/>
</dbReference>
<dbReference type="PANTHER" id="PTHR11533">
    <property type="entry name" value="PROTEASE M1 ZINC METALLOPROTEASE"/>
    <property type="match status" value="1"/>
</dbReference>
<dbReference type="GO" id="GO:0043171">
    <property type="term" value="P:peptide catabolic process"/>
    <property type="evidence" value="ECO:0007669"/>
    <property type="project" value="TreeGrafter"/>
</dbReference>
<dbReference type="Pfam" id="PF11838">
    <property type="entry name" value="ERAP1_C"/>
    <property type="match status" value="1"/>
</dbReference>
<dbReference type="GO" id="GO:0005886">
    <property type="term" value="C:plasma membrane"/>
    <property type="evidence" value="ECO:0007669"/>
    <property type="project" value="TreeGrafter"/>
</dbReference>
<dbReference type="GO" id="GO:0006508">
    <property type="term" value="P:proteolysis"/>
    <property type="evidence" value="ECO:0007669"/>
    <property type="project" value="TreeGrafter"/>
</dbReference>
<dbReference type="AlphaFoldDB" id="A0A4W5QHA6"/>
<accession>A0A4W5QHA6</accession>
<feature type="domain" description="ERAP1-like C-terminal" evidence="2">
    <location>
        <begin position="79"/>
        <end position="337"/>
    </location>
</feature>
<dbReference type="InterPro" id="IPR024571">
    <property type="entry name" value="ERAP1-like_C_dom"/>
</dbReference>
<sequence length="373" mass="43060">CMCAIQRVNGQEKIFKCTLFWGLITYKETALLYDPKIELFQIIMNRWVLQMGFPVVTINTAIGQISQQHFLLDPATGVDQLGKSHQCTEHHSSVISGAQLVDEPFNLARAKYIDPTLALRTTKYLITEREYMPWESTPMTFYLMFDRSEVYGDMLPSKQVEPLYITNWTNGPVILLYLPTLRYNQVNAISMACSTGMTECQNLTKGWYSQPVNNLIHPNFRMTVYCSAISGGGAAEWEFGWEHFEAALQYLILSLYLLATLRYLDYTLDATKIRKQDATSTIFYIASNVVGQSLAWDFMRDRWGYIFTQYACGSFSFSNLIDGVTKRFSTEFEIKQMILQIRGFVSTYYSTCLYWGTMWTLNIFQFSILYNIS</sequence>
<dbReference type="Gene3D" id="1.25.50.20">
    <property type="match status" value="1"/>
</dbReference>
<dbReference type="Proteomes" id="UP000314982">
    <property type="component" value="Unassembled WGS sequence"/>
</dbReference>
<evidence type="ECO:0000313" key="4">
    <source>
        <dbReference type="Proteomes" id="UP000314982"/>
    </source>
</evidence>
<reference evidence="3" key="2">
    <citation type="submission" date="2025-08" db="UniProtKB">
        <authorList>
            <consortium name="Ensembl"/>
        </authorList>
    </citation>
    <scope>IDENTIFICATION</scope>
</reference>
<evidence type="ECO:0000313" key="3">
    <source>
        <dbReference type="Ensembl" id="ENSHHUP00000071864.1"/>
    </source>
</evidence>
<name>A0A4W5QHA6_9TELE</name>
<dbReference type="GO" id="GO:0005737">
    <property type="term" value="C:cytoplasm"/>
    <property type="evidence" value="ECO:0007669"/>
    <property type="project" value="TreeGrafter"/>
</dbReference>
<evidence type="ECO:0000256" key="1">
    <source>
        <dbReference type="ARBA" id="ARBA00010136"/>
    </source>
</evidence>
<dbReference type="InterPro" id="IPR050344">
    <property type="entry name" value="Peptidase_M1_aminopeptidases"/>
</dbReference>
<dbReference type="STRING" id="62062.ENSHHUP00000071864"/>
<comment type="similarity">
    <text evidence="1">Belongs to the peptidase M1 family.</text>
</comment>